<proteinExistence type="predicted"/>
<reference evidence="1" key="2">
    <citation type="submission" date="2025-08" db="UniProtKB">
        <authorList>
            <consortium name="Ensembl"/>
        </authorList>
    </citation>
    <scope>IDENTIFICATION</scope>
</reference>
<organism evidence="1">
    <name type="scientific">Ovis aries</name>
    <name type="common">Sheep</name>
    <dbReference type="NCBI Taxonomy" id="9940"/>
    <lineage>
        <taxon>Eukaryota</taxon>
        <taxon>Metazoa</taxon>
        <taxon>Chordata</taxon>
        <taxon>Craniata</taxon>
        <taxon>Vertebrata</taxon>
        <taxon>Euteleostomi</taxon>
        <taxon>Mammalia</taxon>
        <taxon>Eutheria</taxon>
        <taxon>Laurasiatheria</taxon>
        <taxon>Artiodactyla</taxon>
        <taxon>Ruminantia</taxon>
        <taxon>Pecora</taxon>
        <taxon>Bovidae</taxon>
        <taxon>Caprinae</taxon>
        <taxon>Ovis</taxon>
    </lineage>
</organism>
<protein>
    <submittedName>
        <fullName evidence="1">Vav guanine nucleotide exchange factor 1</fullName>
    </submittedName>
</protein>
<evidence type="ECO:0000313" key="1">
    <source>
        <dbReference type="Ensembl" id="ENSOARP00020020278.2"/>
    </source>
</evidence>
<dbReference type="Ensembl" id="ENSOART00020024456.2">
    <property type="protein sequence ID" value="ENSOARP00020020278.2"/>
    <property type="gene ID" value="ENSOARG00020015323.2"/>
</dbReference>
<accession>A0AC11BVS5</accession>
<sequence length="849" mass="97761">MEPRCASWRRPSGMASFCASCSTTCCPTLSTCGKSTCVPRCPSSSALRISALSCLPAMRSLASRGVNSLRPSTSSMCRILARSSTPYPLCPGPRLPRTRGSCPSPLRRVWVMKTSTVDCPTRSTTRWRRMRTCTTAWRTRRQRAMRSTRTSCARSRYPCRCVGTQDPVGQAHGWGASPDTPTSAYPPHSQPKMTEYDKRCCCLREIQQTEEKYTDTLGSIQQHFMKPLQRFLNHQDIEIIFINIEDLLHVHIHFLKEMKEALANPSAATLYQVFIKYKERFLIYGRYCSQVESASKHLDRVATAREDVQMKLEECSQRANNGRFTLRDLLMVPMQRVLKYHLLLQELVKHTQDAMEKDNLRLALDAMRDLAQCVNEVKRDNETLRQITNFQLSIENLDQSLAHYGRPKIDGELKITSVERRSKMDRYAFLLDKALLICKRRGDSYDLKDFVNLHSFQIRDDSSGERDNKKWTHMFLLIEDQGAQGYELFFKTRELKKKWMEQFEMAISNIYPENATANGHDFQMFSFEDTASCKACQMLLRGTFYQGYRCQRCRAPAHKECLGRVPPCGRHGQDYSGTMKKDKPHRRAQDKKRNELGLPKMEVCQEYYGLPPPPGAIGPFLRLSLGDIVELTKAEAEQNWWEGRNTSTNEVGWFPCNRVKPYVHGPPQDLSVHLWYAGPMERAGAESILTNRSDGTFLVRQRVKDAAEFAISIKYNVEVKHIKIMTAEGLYRITEKKAFRGLTELVEFYQQNSLKDCFKSLDTTLQFPFKEPERRAISKPPAGSTKYFGTAKARYDFCARDRSELSLKEGDIIKILNKKGQQGWWRGEIYGRVGWFPSNYVEEDYSEYC</sequence>
<reference evidence="1" key="3">
    <citation type="submission" date="2025-09" db="UniProtKB">
        <authorList>
            <consortium name="Ensembl"/>
        </authorList>
    </citation>
    <scope>IDENTIFICATION</scope>
</reference>
<reference evidence="1" key="1">
    <citation type="submission" date="2020-11" db="EMBL/GenBank/DDBJ databases">
        <authorList>
            <person name="Davenport K.M."/>
            <person name="Bickhart D.M."/>
            <person name="Smith T.P.L."/>
            <person name="Murdoch B.M."/>
            <person name="Rosen B.D."/>
        </authorList>
    </citation>
    <scope>NUCLEOTIDE SEQUENCE [LARGE SCALE GENOMIC DNA]</scope>
    <source>
        <strain evidence="1">OAR_USU_Benz2616</strain>
    </source>
</reference>
<name>A0AC11BVS5_SHEEP</name>
<gene>
    <name evidence="1" type="primary">VAV1</name>
</gene>